<keyword evidence="2" id="KW-1185">Reference proteome</keyword>
<dbReference type="Proteomes" id="UP000799441">
    <property type="component" value="Unassembled WGS sequence"/>
</dbReference>
<dbReference type="Gene3D" id="1.20.1280.50">
    <property type="match status" value="1"/>
</dbReference>
<gene>
    <name evidence="1" type="ORF">K431DRAFT_303163</name>
</gene>
<sequence>MAGQRVSDICELLEAVLLDLPVKQLFTTAPLVCRQWRRVIQSSSPLKRRRFFSPRRDDEVDLPERLRYKMPPAHPMLKTDQEQGPSERLYPFDMVRCHGVGTLFHMSYTAATRKLVAESQGASWRGILFLRRRKSTRG</sequence>
<organism evidence="1 2">
    <name type="scientific">Polychaeton citri CBS 116435</name>
    <dbReference type="NCBI Taxonomy" id="1314669"/>
    <lineage>
        <taxon>Eukaryota</taxon>
        <taxon>Fungi</taxon>
        <taxon>Dikarya</taxon>
        <taxon>Ascomycota</taxon>
        <taxon>Pezizomycotina</taxon>
        <taxon>Dothideomycetes</taxon>
        <taxon>Dothideomycetidae</taxon>
        <taxon>Capnodiales</taxon>
        <taxon>Capnodiaceae</taxon>
        <taxon>Polychaeton</taxon>
    </lineage>
</organism>
<evidence type="ECO:0008006" key="3">
    <source>
        <dbReference type="Google" id="ProtNLM"/>
    </source>
</evidence>
<accession>A0A9P4Q756</accession>
<dbReference type="EMBL" id="MU003787">
    <property type="protein sequence ID" value="KAF2721862.1"/>
    <property type="molecule type" value="Genomic_DNA"/>
</dbReference>
<reference evidence="1" key="1">
    <citation type="journal article" date="2020" name="Stud. Mycol.">
        <title>101 Dothideomycetes genomes: a test case for predicting lifestyles and emergence of pathogens.</title>
        <authorList>
            <person name="Haridas S."/>
            <person name="Albert R."/>
            <person name="Binder M."/>
            <person name="Bloem J."/>
            <person name="Labutti K."/>
            <person name="Salamov A."/>
            <person name="Andreopoulos B."/>
            <person name="Baker S."/>
            <person name="Barry K."/>
            <person name="Bills G."/>
            <person name="Bluhm B."/>
            <person name="Cannon C."/>
            <person name="Castanera R."/>
            <person name="Culley D."/>
            <person name="Daum C."/>
            <person name="Ezra D."/>
            <person name="Gonzalez J."/>
            <person name="Henrissat B."/>
            <person name="Kuo A."/>
            <person name="Liang C."/>
            <person name="Lipzen A."/>
            <person name="Lutzoni F."/>
            <person name="Magnuson J."/>
            <person name="Mondo S."/>
            <person name="Nolan M."/>
            <person name="Ohm R."/>
            <person name="Pangilinan J."/>
            <person name="Park H.-J."/>
            <person name="Ramirez L."/>
            <person name="Alfaro M."/>
            <person name="Sun H."/>
            <person name="Tritt A."/>
            <person name="Yoshinaga Y."/>
            <person name="Zwiers L.-H."/>
            <person name="Turgeon B."/>
            <person name="Goodwin S."/>
            <person name="Spatafora J."/>
            <person name="Crous P."/>
            <person name="Grigoriev I."/>
        </authorList>
    </citation>
    <scope>NUCLEOTIDE SEQUENCE</scope>
    <source>
        <strain evidence="1">CBS 116435</strain>
    </source>
</reference>
<protein>
    <recommendedName>
        <fullName evidence="3">F-box domain-containing protein</fullName>
    </recommendedName>
</protein>
<evidence type="ECO:0000313" key="2">
    <source>
        <dbReference type="Proteomes" id="UP000799441"/>
    </source>
</evidence>
<name>A0A9P4Q756_9PEZI</name>
<proteinExistence type="predicted"/>
<dbReference type="OrthoDB" id="3800738at2759"/>
<dbReference type="InterPro" id="IPR036047">
    <property type="entry name" value="F-box-like_dom_sf"/>
</dbReference>
<dbReference type="SUPFAM" id="SSF81383">
    <property type="entry name" value="F-box domain"/>
    <property type="match status" value="1"/>
</dbReference>
<comment type="caution">
    <text evidence="1">The sequence shown here is derived from an EMBL/GenBank/DDBJ whole genome shotgun (WGS) entry which is preliminary data.</text>
</comment>
<dbReference type="AlphaFoldDB" id="A0A9P4Q756"/>
<evidence type="ECO:0000313" key="1">
    <source>
        <dbReference type="EMBL" id="KAF2721862.1"/>
    </source>
</evidence>